<dbReference type="Proteomes" id="UP000095517">
    <property type="component" value="Unassembled WGS sequence"/>
</dbReference>
<evidence type="ECO:0000256" key="3">
    <source>
        <dbReference type="ARBA" id="ARBA00022729"/>
    </source>
</evidence>
<comment type="similarity">
    <text evidence="2">Belongs to the SusD family.</text>
</comment>
<dbReference type="Pfam" id="PF07980">
    <property type="entry name" value="SusD_RagB"/>
    <property type="match status" value="1"/>
</dbReference>
<dbReference type="InterPro" id="IPR012944">
    <property type="entry name" value="SusD_RagB_dom"/>
</dbReference>
<keyword evidence="4" id="KW-0472">Membrane</keyword>
<dbReference type="Pfam" id="PF14322">
    <property type="entry name" value="SusD-like_3"/>
    <property type="match status" value="1"/>
</dbReference>
<reference evidence="8 9" key="1">
    <citation type="submission" date="2015-09" db="EMBL/GenBank/DDBJ databases">
        <authorList>
            <consortium name="Pathogen Informatics"/>
        </authorList>
    </citation>
    <scope>NUCLEOTIDE SEQUENCE [LARGE SCALE GENOMIC DNA]</scope>
    <source>
        <strain evidence="8 9">2789STDY5608840</strain>
    </source>
</reference>
<evidence type="ECO:0000313" key="8">
    <source>
        <dbReference type="EMBL" id="CUN81939.1"/>
    </source>
</evidence>
<evidence type="ECO:0000259" key="6">
    <source>
        <dbReference type="Pfam" id="PF07980"/>
    </source>
</evidence>
<evidence type="ECO:0000256" key="1">
    <source>
        <dbReference type="ARBA" id="ARBA00004442"/>
    </source>
</evidence>
<accession>A0A174A224</accession>
<gene>
    <name evidence="8" type="ORF">ERS852397_00876</name>
</gene>
<keyword evidence="5" id="KW-0998">Cell outer membrane</keyword>
<evidence type="ECO:0000256" key="5">
    <source>
        <dbReference type="ARBA" id="ARBA00023237"/>
    </source>
</evidence>
<dbReference type="STRING" id="338188.ERS852397_00876"/>
<comment type="subcellular location">
    <subcellularLocation>
        <location evidence="1">Cell outer membrane</location>
    </subcellularLocation>
</comment>
<organism evidence="8 9">
    <name type="scientific">Bacteroides finegoldii</name>
    <dbReference type="NCBI Taxonomy" id="338188"/>
    <lineage>
        <taxon>Bacteria</taxon>
        <taxon>Pseudomonadati</taxon>
        <taxon>Bacteroidota</taxon>
        <taxon>Bacteroidia</taxon>
        <taxon>Bacteroidales</taxon>
        <taxon>Bacteroidaceae</taxon>
        <taxon>Bacteroides</taxon>
    </lineage>
</organism>
<keyword evidence="3" id="KW-0732">Signal</keyword>
<dbReference type="Gene3D" id="1.25.40.390">
    <property type="match status" value="1"/>
</dbReference>
<dbReference type="SUPFAM" id="SSF48452">
    <property type="entry name" value="TPR-like"/>
    <property type="match status" value="1"/>
</dbReference>
<dbReference type="InterPro" id="IPR033985">
    <property type="entry name" value="SusD-like_N"/>
</dbReference>
<proteinExistence type="inferred from homology"/>
<feature type="domain" description="RagB/SusD" evidence="6">
    <location>
        <begin position="316"/>
        <end position="570"/>
    </location>
</feature>
<protein>
    <submittedName>
        <fullName evidence="8">RagB/SusD domain protein</fullName>
    </submittedName>
</protein>
<evidence type="ECO:0000256" key="4">
    <source>
        <dbReference type="ARBA" id="ARBA00023136"/>
    </source>
</evidence>
<name>A0A174A224_9BACE</name>
<dbReference type="InterPro" id="IPR011990">
    <property type="entry name" value="TPR-like_helical_dom_sf"/>
</dbReference>
<dbReference type="AlphaFoldDB" id="A0A174A224"/>
<sequence>MKKINILLSSSIAVLLLSSCNPILDREMILTMTEKQALESYDVAQKRVNGLYTYLPNGFSPVGGAMMAAASDEAEYSVASSSVHMFNNGSWNPLNNPDNVWTYYYQGIRQATLFLETADQINMERYKLDPQNQADYEMRMANIERWKYEARFLRAYFYSELVKRYGGVPLANELMDMDTDYRNIPRNTLQECIDFIVDECGQVAPHLPAVYQASDMGRVTRGAALALKSRVLLYAASELFNNPVWAQGYERKDLISLSGTDRQTRWENAAKAAGEVLWGADVAEAGYKLSGNYQSLFRSFSDNEIVLVRRNGYDNSFEKSNYPIGADQATGGTAPSGNLVDAYETTGGRTFTWKDPSMAARPYENRDPRFAATIMPNNSTFQGRPVECWEGGADGPDKNNASRTGYYLLKYVDPELKLLQGQSAIHSWIIIRLGEIYLNYAEAMNEAYGPDAKGIYGKSAREAVNEVRGRVGMPDVVADSKEEMREKIRHERRVELAFEDHRFWDVRRWMTAPDDLNAPLKGVKVTRLSYNSFEYQSVEVESRSFKRSMYFYPIPQNELNITGWPQNPLW</sequence>
<evidence type="ECO:0000313" key="9">
    <source>
        <dbReference type="Proteomes" id="UP000095517"/>
    </source>
</evidence>
<dbReference type="PROSITE" id="PS51257">
    <property type="entry name" value="PROKAR_LIPOPROTEIN"/>
    <property type="match status" value="1"/>
</dbReference>
<evidence type="ECO:0000256" key="2">
    <source>
        <dbReference type="ARBA" id="ARBA00006275"/>
    </source>
</evidence>
<evidence type="ECO:0000259" key="7">
    <source>
        <dbReference type="Pfam" id="PF14322"/>
    </source>
</evidence>
<dbReference type="RefSeq" id="WP_055278549.1">
    <property type="nucleotide sequence ID" value="NZ_CABIXA010000004.1"/>
</dbReference>
<feature type="domain" description="SusD-like N-terminal" evidence="7">
    <location>
        <begin position="79"/>
        <end position="233"/>
    </location>
</feature>
<dbReference type="GO" id="GO:0009279">
    <property type="term" value="C:cell outer membrane"/>
    <property type="evidence" value="ECO:0007669"/>
    <property type="project" value="UniProtKB-SubCell"/>
</dbReference>
<dbReference type="EMBL" id="CYZH01000004">
    <property type="protein sequence ID" value="CUN81939.1"/>
    <property type="molecule type" value="Genomic_DNA"/>
</dbReference>
<dbReference type="CDD" id="cd08977">
    <property type="entry name" value="SusD"/>
    <property type="match status" value="1"/>
</dbReference>